<dbReference type="GO" id="GO:0016616">
    <property type="term" value="F:oxidoreductase activity, acting on the CH-OH group of donors, NAD or NADP as acceptor"/>
    <property type="evidence" value="ECO:0007669"/>
    <property type="project" value="UniProtKB-ARBA"/>
</dbReference>
<dbReference type="PROSITE" id="PS00062">
    <property type="entry name" value="ALDOKETO_REDUCTASE_2"/>
    <property type="match status" value="1"/>
</dbReference>
<dbReference type="PRINTS" id="PR00069">
    <property type="entry name" value="ALDKETRDTASE"/>
</dbReference>
<dbReference type="PATRIC" id="fig|632773.3.peg.824"/>
<dbReference type="InterPro" id="IPR018170">
    <property type="entry name" value="Aldo/ket_reductase_CS"/>
</dbReference>
<dbReference type="Proteomes" id="UP000094463">
    <property type="component" value="Chromosome"/>
</dbReference>
<keyword evidence="9" id="KW-1185">Reference proteome</keyword>
<feature type="domain" description="NADP-dependent oxidoreductase" evidence="7">
    <location>
        <begin position="31"/>
        <end position="261"/>
    </location>
</feature>
<dbReference type="InterPro" id="IPR020471">
    <property type="entry name" value="AKR"/>
</dbReference>
<protein>
    <submittedName>
        <fullName evidence="8">Oxidoreductase of aldo/keto reductase family, subgroup 1</fullName>
    </submittedName>
</protein>
<name>A0A1D7QT26_9BACI</name>
<evidence type="ECO:0000256" key="4">
    <source>
        <dbReference type="PIRSR" id="PIRSR000097-1"/>
    </source>
</evidence>
<dbReference type="Gene3D" id="3.20.20.100">
    <property type="entry name" value="NADP-dependent oxidoreductase domain"/>
    <property type="match status" value="1"/>
</dbReference>
<gene>
    <name evidence="8" type="ORF">BBEV_0783</name>
</gene>
<evidence type="ECO:0000313" key="9">
    <source>
        <dbReference type="Proteomes" id="UP000094463"/>
    </source>
</evidence>
<evidence type="ECO:0000259" key="7">
    <source>
        <dbReference type="Pfam" id="PF00248"/>
    </source>
</evidence>
<feature type="active site" description="Proton donor" evidence="4">
    <location>
        <position position="53"/>
    </location>
</feature>
<reference evidence="8 9" key="1">
    <citation type="submission" date="2015-08" db="EMBL/GenBank/DDBJ databases">
        <title>The complete genome sequence of Bacillus beveridgei MLTeJB.</title>
        <authorList>
            <person name="Hanson T.E."/>
            <person name="Mesa C."/>
            <person name="Basesman S.M."/>
            <person name="Oremland R.S."/>
        </authorList>
    </citation>
    <scope>NUCLEOTIDE SEQUENCE [LARGE SCALE GENOMIC DNA]</scope>
    <source>
        <strain evidence="8 9">MLTeJB</strain>
    </source>
</reference>
<dbReference type="PROSITE" id="PS00063">
    <property type="entry name" value="ALDOKETO_REDUCTASE_3"/>
    <property type="match status" value="1"/>
</dbReference>
<dbReference type="KEGG" id="bbev:BBEV_0783"/>
<dbReference type="PANTHER" id="PTHR43827:SF3">
    <property type="entry name" value="NADP-DEPENDENT OXIDOREDUCTASE DOMAIN-CONTAINING PROTEIN"/>
    <property type="match status" value="1"/>
</dbReference>
<accession>A0A1D7QT26</accession>
<dbReference type="PROSITE" id="PS00798">
    <property type="entry name" value="ALDOKETO_REDUCTASE_1"/>
    <property type="match status" value="1"/>
</dbReference>
<dbReference type="InterPro" id="IPR023210">
    <property type="entry name" value="NADP_OxRdtase_dom"/>
</dbReference>
<comment type="similarity">
    <text evidence="1">Belongs to the aldo/keto reductase family.</text>
</comment>
<dbReference type="PIRSF" id="PIRSF000097">
    <property type="entry name" value="AKR"/>
    <property type="match status" value="1"/>
</dbReference>
<evidence type="ECO:0000256" key="2">
    <source>
        <dbReference type="ARBA" id="ARBA00022857"/>
    </source>
</evidence>
<feature type="site" description="Lowers pKa of active site Tyr" evidence="6">
    <location>
        <position position="78"/>
    </location>
</feature>
<dbReference type="InterPro" id="IPR036812">
    <property type="entry name" value="NAD(P)_OxRdtase_dom_sf"/>
</dbReference>
<sequence length="278" mass="31463">MKDLSSTIRLNNGVEMPWLGLGVFRSQESGDIKDIITTALEAGYRSIDTASFYQNEAGIGEGIKASPIPREDLFLTSKVWNDSQGYDQTIRSFHDSLNKLQTDYLDLYLIHWPVPGKFKETWRALEDLYDEGKVRAIGVSNFTIGNLKDLMADARITPAVNQVECHPWLQQKELHTYCLEHGIQLEAWSPLTQGKKLDDPVLLDIARKHDKSPAQILIRWDLDQGIVTIPKSADKARMIENADVFDFHLDPVDLGQLAELEEGLHFGPDPDEFMEKLA</sequence>
<evidence type="ECO:0000256" key="3">
    <source>
        <dbReference type="ARBA" id="ARBA00023002"/>
    </source>
</evidence>
<feature type="binding site" evidence="5">
    <location>
        <position position="111"/>
    </location>
    <ligand>
        <name>substrate</name>
    </ligand>
</feature>
<dbReference type="SUPFAM" id="SSF51430">
    <property type="entry name" value="NAD(P)-linked oxidoreductase"/>
    <property type="match status" value="1"/>
</dbReference>
<proteinExistence type="inferred from homology"/>
<dbReference type="Pfam" id="PF00248">
    <property type="entry name" value="Aldo_ket_red"/>
    <property type="match status" value="1"/>
</dbReference>
<dbReference type="AlphaFoldDB" id="A0A1D7QT26"/>
<keyword evidence="2" id="KW-0521">NADP</keyword>
<dbReference type="RefSeq" id="WP_069364269.1">
    <property type="nucleotide sequence ID" value="NZ_CP012502.1"/>
</dbReference>
<dbReference type="EMBL" id="CP012502">
    <property type="protein sequence ID" value="AOM82154.1"/>
    <property type="molecule type" value="Genomic_DNA"/>
</dbReference>
<organism evidence="8 9">
    <name type="scientific">Salisediminibacterium beveridgei</name>
    <dbReference type="NCBI Taxonomy" id="632773"/>
    <lineage>
        <taxon>Bacteria</taxon>
        <taxon>Bacillati</taxon>
        <taxon>Bacillota</taxon>
        <taxon>Bacilli</taxon>
        <taxon>Bacillales</taxon>
        <taxon>Bacillaceae</taxon>
        <taxon>Salisediminibacterium</taxon>
    </lineage>
</organism>
<evidence type="ECO:0000256" key="6">
    <source>
        <dbReference type="PIRSR" id="PIRSR000097-3"/>
    </source>
</evidence>
<evidence type="ECO:0000256" key="1">
    <source>
        <dbReference type="ARBA" id="ARBA00007905"/>
    </source>
</evidence>
<dbReference type="PANTHER" id="PTHR43827">
    <property type="entry name" value="2,5-DIKETO-D-GLUCONIC ACID REDUCTASE"/>
    <property type="match status" value="1"/>
</dbReference>
<dbReference type="STRING" id="632773.BBEV_0783"/>
<keyword evidence="3" id="KW-0560">Oxidoreductase</keyword>
<dbReference type="FunFam" id="3.20.20.100:FF:000015">
    <property type="entry name" value="Oxidoreductase, aldo/keto reductase family"/>
    <property type="match status" value="1"/>
</dbReference>
<evidence type="ECO:0000256" key="5">
    <source>
        <dbReference type="PIRSR" id="PIRSR000097-2"/>
    </source>
</evidence>
<evidence type="ECO:0000313" key="8">
    <source>
        <dbReference type="EMBL" id="AOM82154.1"/>
    </source>
</evidence>